<dbReference type="PANTHER" id="PTHR43863">
    <property type="entry name" value="HYDROLASE, PUTATIVE (AFU_ORTHOLOGUE AFUA_1G03140)-RELATED"/>
    <property type="match status" value="1"/>
</dbReference>
<proteinExistence type="inferred from homology"/>
<dbReference type="Gene3D" id="2.60.40.1180">
    <property type="entry name" value="Golgi alpha-mannosidase II"/>
    <property type="match status" value="1"/>
</dbReference>
<evidence type="ECO:0000313" key="7">
    <source>
        <dbReference type="EMBL" id="MQN80262.1"/>
    </source>
</evidence>
<dbReference type="Pfam" id="PF13802">
    <property type="entry name" value="Gal_mutarotas_2"/>
    <property type="match status" value="1"/>
</dbReference>
<dbReference type="GO" id="GO:0004553">
    <property type="term" value="F:hydrolase activity, hydrolyzing O-glycosyl compounds"/>
    <property type="evidence" value="ECO:0007669"/>
    <property type="project" value="InterPro"/>
</dbReference>
<reference evidence="7 8" key="1">
    <citation type="submission" date="2019-09" db="EMBL/GenBank/DDBJ databases">
        <title>Distinct polysaccharide growth profiles of human intestinal Prevotella copri isolates.</title>
        <authorList>
            <person name="Fehlner-Peach H."/>
            <person name="Magnabosco C."/>
            <person name="Raghavan V."/>
            <person name="Scher J.U."/>
            <person name="Tett A."/>
            <person name="Cox L.M."/>
            <person name="Gottsegen C."/>
            <person name="Watters A."/>
            <person name="Wiltshire- Gordon J.D."/>
            <person name="Segata N."/>
            <person name="Bonneau R."/>
            <person name="Littman D.R."/>
        </authorList>
    </citation>
    <scope>NUCLEOTIDE SEQUENCE [LARGE SCALE GENOMIC DNA]</scope>
    <source>
        <strain evidence="8">iA622</strain>
    </source>
</reference>
<dbReference type="GO" id="GO:0030246">
    <property type="term" value="F:carbohydrate binding"/>
    <property type="evidence" value="ECO:0007669"/>
    <property type="project" value="InterPro"/>
</dbReference>
<evidence type="ECO:0000256" key="3">
    <source>
        <dbReference type="SAM" id="SignalP"/>
    </source>
</evidence>
<protein>
    <submittedName>
        <fullName evidence="7">Alpha-xylosidase</fullName>
    </submittedName>
</protein>
<dbReference type="InterPro" id="IPR013780">
    <property type="entry name" value="Glyco_hydro_b"/>
</dbReference>
<evidence type="ECO:0000259" key="4">
    <source>
        <dbReference type="Pfam" id="PF01055"/>
    </source>
</evidence>
<evidence type="ECO:0000256" key="2">
    <source>
        <dbReference type="RuleBase" id="RU361185"/>
    </source>
</evidence>
<feature type="domain" description="Glycosyl hydrolase family 31 C-terminal" evidence="6">
    <location>
        <begin position="656"/>
        <end position="727"/>
    </location>
</feature>
<dbReference type="Pfam" id="PF21365">
    <property type="entry name" value="Glyco_hydro_31_3rd"/>
    <property type="match status" value="1"/>
</dbReference>
<organism evidence="7 8">
    <name type="scientific">Segatella copri</name>
    <dbReference type="NCBI Taxonomy" id="165179"/>
    <lineage>
        <taxon>Bacteria</taxon>
        <taxon>Pseudomonadati</taxon>
        <taxon>Bacteroidota</taxon>
        <taxon>Bacteroidia</taxon>
        <taxon>Bacteroidales</taxon>
        <taxon>Prevotellaceae</taxon>
        <taxon>Segatella</taxon>
    </lineage>
</organism>
<gene>
    <name evidence="7" type="ORF">F7D73_04720</name>
</gene>
<evidence type="ECO:0000313" key="8">
    <source>
        <dbReference type="Proteomes" id="UP000480425"/>
    </source>
</evidence>
<evidence type="ECO:0000259" key="5">
    <source>
        <dbReference type="Pfam" id="PF13802"/>
    </source>
</evidence>
<feature type="signal peptide" evidence="3">
    <location>
        <begin position="1"/>
        <end position="21"/>
    </location>
</feature>
<evidence type="ECO:0000256" key="1">
    <source>
        <dbReference type="ARBA" id="ARBA00007806"/>
    </source>
</evidence>
<dbReference type="EMBL" id="VZCB01000045">
    <property type="protein sequence ID" value="MQN80262.1"/>
    <property type="molecule type" value="Genomic_DNA"/>
</dbReference>
<dbReference type="InterPro" id="IPR025887">
    <property type="entry name" value="Glyco_hydro_31_N_dom"/>
</dbReference>
<keyword evidence="2" id="KW-0378">Hydrolase</keyword>
<sequence>MRKSILTLCALSLAMAGQAQLKTNNGIEYLQCQAPDVSGDFSDLANTYFLADSIAGFDLDKGEGLLNWKRYRLAPRQAFNLNGYWPVRMKMLDFPDTQYDNDPNLKIRIQKIDDRTLRVTVFTSPIEPKMDEANDPMFSPEFISGNFGNGNARMGKGRWNTSASAQSIIYKNGNGELEIQKYPFRLILRDAKGKILTQTRHIIDNDSTQVKLLPFNFIKRGSDNSRSINPVFMLSPGERIYGCGESFTSLNKVGQKVNISVVDPQGPETDGMYKPVPFYFSNRGYGIFMHTSAPTTADFGASYIGAQRLFMGDETMDFFVFFGEPKEILDKYTNVTGKSPMLPLWTFGTWMSRISYFSQKEGLEIAHQLRANRIPADVIHFDTGWFGVDWQCDYEFAKDRFKDPVGMLKTLKKEGFHTCLWQLPYFTPKNRYFHELVEGGMAVRNANGTLNYEDAVLDLSNPKTVSWYQDKIAHLIKQGVGVIKCDFGEAAPYDGLYASGKTGFYEHNLYPLRYNKALWEAVKANSADHEGVIWARSAWAGSQRFPLHWGGDAATNEIGSVGMLGDLRGGLSFGLSGFSFWSHDMGGFVTQSPDDLYRRWLPFGFLSSHTRAHGAPPTEPWLISKDFTDAFRANAEMKYQLMPYVYAQAKDCSEKGLPMVRALFVEFPHDAGAWLVEDEYMYGSQLLVAPLLESGSSRTVYLPKGKWIDYQSGKVYEGGYQEISIPTAQEVKAYAEASGSATVSQPLPCIILVKDGSLIPQVPVAQSTDKINWSKLSWRPFKADAAECVGYLYLPGSEKIAIVFYDSII</sequence>
<dbReference type="RefSeq" id="WP_153122575.1">
    <property type="nucleotide sequence ID" value="NZ_VZCB01000045.1"/>
</dbReference>
<dbReference type="AlphaFoldDB" id="A0A6G1TY76"/>
<comment type="similarity">
    <text evidence="1 2">Belongs to the glycosyl hydrolase 31 family.</text>
</comment>
<dbReference type="Gene3D" id="3.20.20.80">
    <property type="entry name" value="Glycosidases"/>
    <property type="match status" value="1"/>
</dbReference>
<dbReference type="InterPro" id="IPR048395">
    <property type="entry name" value="Glyco_hydro_31_C"/>
</dbReference>
<dbReference type="GO" id="GO:0005975">
    <property type="term" value="P:carbohydrate metabolic process"/>
    <property type="evidence" value="ECO:0007669"/>
    <property type="project" value="InterPro"/>
</dbReference>
<feature type="domain" description="Glycoside hydrolase family 31 N-terminal" evidence="5">
    <location>
        <begin position="107"/>
        <end position="298"/>
    </location>
</feature>
<dbReference type="Gene3D" id="2.60.40.1760">
    <property type="entry name" value="glycosyl hydrolase (family 31)"/>
    <property type="match status" value="1"/>
</dbReference>
<dbReference type="CDD" id="cd06593">
    <property type="entry name" value="GH31_xylosidase_YicI"/>
    <property type="match status" value="1"/>
</dbReference>
<feature type="domain" description="Glycoside hydrolase family 31 TIM barrel" evidence="4">
    <location>
        <begin position="340"/>
        <end position="647"/>
    </location>
</feature>
<dbReference type="Proteomes" id="UP000480425">
    <property type="component" value="Unassembled WGS sequence"/>
</dbReference>
<comment type="caution">
    <text evidence="7">The sequence shown here is derived from an EMBL/GenBank/DDBJ whole genome shotgun (WGS) entry which is preliminary data.</text>
</comment>
<evidence type="ECO:0000259" key="6">
    <source>
        <dbReference type="Pfam" id="PF21365"/>
    </source>
</evidence>
<dbReference type="SUPFAM" id="SSF51445">
    <property type="entry name" value="(Trans)glycosidases"/>
    <property type="match status" value="1"/>
</dbReference>
<feature type="chain" id="PRO_5026228524" evidence="3">
    <location>
        <begin position="22"/>
        <end position="809"/>
    </location>
</feature>
<dbReference type="CDD" id="cd14752">
    <property type="entry name" value="GH31_N"/>
    <property type="match status" value="1"/>
</dbReference>
<keyword evidence="3" id="KW-0732">Signal</keyword>
<dbReference type="Pfam" id="PF01055">
    <property type="entry name" value="Glyco_hydro_31_2nd"/>
    <property type="match status" value="1"/>
</dbReference>
<keyword evidence="2" id="KW-0326">Glycosidase</keyword>
<dbReference type="SUPFAM" id="SSF51011">
    <property type="entry name" value="Glycosyl hydrolase domain"/>
    <property type="match status" value="1"/>
</dbReference>
<accession>A0A6G1TY76</accession>
<dbReference type="SUPFAM" id="SSF74650">
    <property type="entry name" value="Galactose mutarotase-like"/>
    <property type="match status" value="1"/>
</dbReference>
<dbReference type="OrthoDB" id="176168at2"/>
<dbReference type="InterPro" id="IPR000322">
    <property type="entry name" value="Glyco_hydro_31_TIM"/>
</dbReference>
<dbReference type="InterPro" id="IPR017853">
    <property type="entry name" value="GH"/>
</dbReference>
<dbReference type="InterPro" id="IPR011013">
    <property type="entry name" value="Gal_mutarotase_sf_dom"/>
</dbReference>
<name>A0A6G1TY76_9BACT</name>
<dbReference type="InterPro" id="IPR051816">
    <property type="entry name" value="Glycosyl_Hydrolase_31"/>
</dbReference>
<dbReference type="PANTHER" id="PTHR43863:SF2">
    <property type="entry name" value="MALTASE-GLUCOAMYLASE"/>
    <property type="match status" value="1"/>
</dbReference>